<proteinExistence type="predicted"/>
<feature type="compositionally biased region" description="Low complexity" evidence="8">
    <location>
        <begin position="413"/>
        <end position="441"/>
    </location>
</feature>
<evidence type="ECO:0000313" key="11">
    <source>
        <dbReference type="RefSeq" id="XP_026284904.2"/>
    </source>
</evidence>
<dbReference type="PROSITE" id="PS51873">
    <property type="entry name" value="TRIAD"/>
    <property type="match status" value="1"/>
</dbReference>
<feature type="region of interest" description="Disordered" evidence="8">
    <location>
        <begin position="484"/>
        <end position="509"/>
    </location>
</feature>
<feature type="domain" description="RING-type" evidence="9">
    <location>
        <begin position="735"/>
        <end position="945"/>
    </location>
</feature>
<reference evidence="11" key="1">
    <citation type="journal article" date="2018" name="Proc. Natl. Acad. Sci. U.S.A.">
        <title>Phylogenomics and the evolution of hemipteroid insects.</title>
        <authorList>
            <person name="Johnson K.P."/>
            <person name="Dietrich C.H."/>
            <person name="Friedrich F."/>
            <person name="Beutel R.G."/>
            <person name="Wipfler B."/>
            <person name="Peters R.S."/>
            <person name="Allen J.M."/>
            <person name="Petersen M."/>
            <person name="Donath A."/>
            <person name="Walden K.K."/>
            <person name="Kozlov A.M."/>
            <person name="Podsiadlowski L."/>
            <person name="Mayer C."/>
            <person name="Meusemann K."/>
            <person name="Vasilikopoulos A."/>
            <person name="Waterhouse R.M."/>
            <person name="Cameron S.L."/>
            <person name="Weirauch C."/>
            <person name="Swanson D.R."/>
            <person name="Percy D.M."/>
            <person name="Hardy N.B."/>
            <person name="Terry I."/>
            <person name="Liu S."/>
            <person name="Zhou X."/>
            <person name="Misof B."/>
            <person name="Robertson H.M."/>
            <person name="Yoshizawa K."/>
        </authorList>
    </citation>
    <scope>NUCLEOTIDE SEQUENCE</scope>
    <source>
        <tissue evidence="11">Whole organism</tissue>
    </source>
</reference>
<dbReference type="CDD" id="cd20339">
    <property type="entry name" value="BRcat_RBR_RNF216"/>
    <property type="match status" value="1"/>
</dbReference>
<evidence type="ECO:0000256" key="4">
    <source>
        <dbReference type="ARBA" id="ARBA00022737"/>
    </source>
</evidence>
<evidence type="ECO:0000313" key="10">
    <source>
        <dbReference type="Proteomes" id="UP000504606"/>
    </source>
</evidence>
<organism evidence="10 11">
    <name type="scientific">Frankliniella occidentalis</name>
    <name type="common">Western flower thrips</name>
    <name type="synonym">Euthrips occidentalis</name>
    <dbReference type="NCBI Taxonomy" id="133901"/>
    <lineage>
        <taxon>Eukaryota</taxon>
        <taxon>Metazoa</taxon>
        <taxon>Ecdysozoa</taxon>
        <taxon>Arthropoda</taxon>
        <taxon>Hexapoda</taxon>
        <taxon>Insecta</taxon>
        <taxon>Pterygota</taxon>
        <taxon>Neoptera</taxon>
        <taxon>Paraneoptera</taxon>
        <taxon>Thysanoptera</taxon>
        <taxon>Terebrantia</taxon>
        <taxon>Thripoidea</taxon>
        <taxon>Thripidae</taxon>
        <taxon>Frankliniella</taxon>
    </lineage>
</organism>
<feature type="region of interest" description="Disordered" evidence="8">
    <location>
        <begin position="974"/>
        <end position="1010"/>
    </location>
</feature>
<sequence>MDALVEDVPIVVAALDSHNARHLVNENVVFERLEIASLTTSLRGQDLVNHVVRKFLVDFGMAPPEDPGPAPLGATGNPAGPTSSRIGLQDSPEVCVLSPATVQAFDEPYSPLPLCLDSTPNVDVSKELKNTTDVSEDSTLGGMSKVGHDTLLDTTFSPIAEPASVNGQSNANPGSTLKNTGAIPKTSHLVASSYESTGAIPKQFQAKDTAVGGKFNNATVFDETFELMDTSRPNPVDSPINSAIDMKTKQNGTASASVTLDISESEDYNTISSSPGKRVRNEPFNERKKFKTSPVAKSILLSPETKRSPKSEKVAAHVATLSDMFPEADPDYLWNRCEQVSDDEAFNAVIIQMLSDSDYPRVHGLSQTRMNPSTKASAAAGSSKDLKDSPILAGNSTSSTISLPRFLPNTQESTVTTITSSASSSNSTSTHSTSSAPAGTAVASTSKAVKLEASASTSKVVKLEASASTSKVVKLEASASTSKDVKLEASASTSNAPASASKQPTQVQSLSEVKRRLSLENGHEAAAVIREPWQDQLDTFVQIFPDADPSFLEEKARQLIGKEDELRVFVAEALEKKEYPSRKDWQWRQEQLALQKKYTEEFSIPNFLEIIPDPFTYFTDPNRKNLTVQANQATMFLRNKYRKLRVADITSVFSRNKYNLTLTCRQLDSWTGPQLKSRRTQVDYDLTRHDGGKGINVPFLQEIAFIENEKKIVQYLSDKKSKKEAAFKDAKDKGELLQCQCCYDDEVMLEDVRTCSEGHIFCVSCLQKSSEQRIGDGHTTFPCLADCTSEFNLQTLQEILKPTVFSRLVQRKQVEEVKAAGIEDLVQCPFCDFCNIPPKDDKIFRCLNPDCMKESCRLCKEESHVPLRCEEVEKKSEVQMRTYIENQMTEALVRTCWKCARKFVKEDGCNKMTCQCGALMCYVCRQPVKDYSHFNGQGGDAHEKCPLYSDHHALEVAEVKKVAERAKKEVLARIPNGSLKHDPTKILPVYQAPPQNSDSDDSFYDSDDDNDGYDGFHYRRNRLEDSDDDDGWGRNRFHWDDDHLDEEEAEEEEEEDEDGGDNDDGDEVEDEDEDNDGNDQEDNSNDNSENNGNSGGETDLSMSQNSNHNSDNNGNSGGETDLSISQNSNDNSENNGNTEGESDLSNSSNNEQDTNRFSSSSAPSSSTPNSPCSVNSSSNSSHFSFEY</sequence>
<dbReference type="RefSeq" id="XP_026284904.2">
    <property type="nucleotide sequence ID" value="XM_026429119.2"/>
</dbReference>
<dbReference type="InterPro" id="IPR047546">
    <property type="entry name" value="Rcat_RBR_RNF216"/>
</dbReference>
<dbReference type="GeneID" id="113210921"/>
<comment type="pathway">
    <text evidence="1">Protein modification; protein ubiquitination.</text>
</comment>
<name>A0A6J1SUF0_FRAOC</name>
<dbReference type="Proteomes" id="UP000504606">
    <property type="component" value="Unplaced"/>
</dbReference>
<dbReference type="InterPro" id="IPR051628">
    <property type="entry name" value="LUBAC_E3_Ligases"/>
</dbReference>
<dbReference type="AlphaFoldDB" id="A0A6J1SUF0"/>
<feature type="compositionally biased region" description="Polar residues" evidence="8">
    <location>
        <begin position="394"/>
        <end position="412"/>
    </location>
</feature>
<evidence type="ECO:0000256" key="2">
    <source>
        <dbReference type="ARBA" id="ARBA00022679"/>
    </source>
</evidence>
<evidence type="ECO:0000256" key="6">
    <source>
        <dbReference type="ARBA" id="ARBA00022786"/>
    </source>
</evidence>
<evidence type="ECO:0000256" key="5">
    <source>
        <dbReference type="ARBA" id="ARBA00022771"/>
    </source>
</evidence>
<feature type="region of interest" description="Disordered" evidence="8">
    <location>
        <begin position="362"/>
        <end position="441"/>
    </location>
</feature>
<protein>
    <submittedName>
        <fullName evidence="11">Uncharacterized protein LOC113210921</fullName>
    </submittedName>
</protein>
<feature type="compositionally biased region" description="Acidic residues" evidence="8">
    <location>
        <begin position="998"/>
        <end position="1010"/>
    </location>
</feature>
<dbReference type="PANTHER" id="PTHR22770:SF47">
    <property type="entry name" value="E3 UBIQUITIN-PROTEIN LIGASE RNF216"/>
    <property type="match status" value="1"/>
</dbReference>
<feature type="region of interest" description="Disordered" evidence="8">
    <location>
        <begin position="1040"/>
        <end position="1187"/>
    </location>
</feature>
<evidence type="ECO:0000256" key="8">
    <source>
        <dbReference type="SAM" id="MobiDB-lite"/>
    </source>
</evidence>
<feature type="compositionally biased region" description="Low complexity" evidence="8">
    <location>
        <begin position="1127"/>
        <end position="1139"/>
    </location>
</feature>
<feature type="compositionally biased region" description="Polar residues" evidence="8">
    <location>
        <begin position="1144"/>
        <end position="1156"/>
    </location>
</feature>
<dbReference type="PANTHER" id="PTHR22770">
    <property type="entry name" value="UBIQUITIN CONJUGATING ENZYME 7 INTERACTING PROTEIN-RELATED"/>
    <property type="match status" value="1"/>
</dbReference>
<feature type="compositionally biased region" description="Polar residues" evidence="8">
    <location>
        <begin position="365"/>
        <end position="374"/>
    </location>
</feature>
<dbReference type="InterPro" id="IPR044066">
    <property type="entry name" value="TRIAD_supradom"/>
</dbReference>
<evidence type="ECO:0000256" key="3">
    <source>
        <dbReference type="ARBA" id="ARBA00022723"/>
    </source>
</evidence>
<dbReference type="SUPFAM" id="SSF57850">
    <property type="entry name" value="RING/U-box"/>
    <property type="match status" value="2"/>
</dbReference>
<gene>
    <name evidence="11" type="primary">LOC113210921</name>
</gene>
<keyword evidence="2" id="KW-0808">Transferase</keyword>
<dbReference type="OrthoDB" id="10009520at2759"/>
<dbReference type="Pfam" id="PF26200">
    <property type="entry name" value="Rcat_RNF216"/>
    <property type="match status" value="1"/>
</dbReference>
<reference evidence="11" key="2">
    <citation type="submission" date="2025-08" db="UniProtKB">
        <authorList>
            <consortium name="RefSeq"/>
        </authorList>
    </citation>
    <scope>IDENTIFICATION</scope>
    <source>
        <tissue evidence="11">Whole organism</tissue>
    </source>
</reference>
<accession>A0A6J1SUF0</accession>
<feature type="compositionally biased region" description="Low complexity" evidence="8">
    <location>
        <begin position="489"/>
        <end position="501"/>
    </location>
</feature>
<dbReference type="InterPro" id="IPR013083">
    <property type="entry name" value="Znf_RING/FYVE/PHD"/>
</dbReference>
<feature type="compositionally biased region" description="Low complexity" evidence="8">
    <location>
        <begin position="1101"/>
        <end position="1114"/>
    </location>
</feature>
<evidence type="ECO:0000259" key="9">
    <source>
        <dbReference type="PROSITE" id="PS51873"/>
    </source>
</evidence>
<keyword evidence="3" id="KW-0479">Metal-binding</keyword>
<dbReference type="InterPro" id="IPR047544">
    <property type="entry name" value="RING-HC_RBR_RNF216"/>
</dbReference>
<evidence type="ECO:0000256" key="1">
    <source>
        <dbReference type="ARBA" id="ARBA00004906"/>
    </source>
</evidence>
<keyword evidence="10" id="KW-1185">Reference proteome</keyword>
<feature type="compositionally biased region" description="Acidic residues" evidence="8">
    <location>
        <begin position="1042"/>
        <end position="1084"/>
    </location>
</feature>
<dbReference type="CDD" id="cd16630">
    <property type="entry name" value="RING-HC_RBR_RNF216"/>
    <property type="match status" value="1"/>
</dbReference>
<feature type="compositionally biased region" description="Low complexity" evidence="8">
    <location>
        <begin position="1157"/>
        <end position="1187"/>
    </location>
</feature>
<keyword evidence="7" id="KW-0862">Zinc</keyword>
<evidence type="ECO:0000256" key="7">
    <source>
        <dbReference type="ARBA" id="ARBA00022833"/>
    </source>
</evidence>
<keyword evidence="5" id="KW-0863">Zinc-finger</keyword>
<dbReference type="InterPro" id="IPR047545">
    <property type="entry name" value="BRcat_RBR_RNF216"/>
</dbReference>
<dbReference type="CDD" id="cd20353">
    <property type="entry name" value="Rcat_RBR_RNF216"/>
    <property type="match status" value="1"/>
</dbReference>
<dbReference type="Gene3D" id="3.30.40.10">
    <property type="entry name" value="Zinc/RING finger domain, C3HC4 (zinc finger)"/>
    <property type="match status" value="1"/>
</dbReference>
<keyword evidence="6" id="KW-0833">Ubl conjugation pathway</keyword>
<dbReference type="Gene3D" id="1.20.120.1750">
    <property type="match status" value="1"/>
</dbReference>
<dbReference type="GO" id="GO:0016740">
    <property type="term" value="F:transferase activity"/>
    <property type="evidence" value="ECO:0007669"/>
    <property type="project" value="UniProtKB-KW"/>
</dbReference>
<dbReference type="GO" id="GO:0008270">
    <property type="term" value="F:zinc ion binding"/>
    <property type="evidence" value="ECO:0007669"/>
    <property type="project" value="UniProtKB-KW"/>
</dbReference>
<keyword evidence="4" id="KW-0677">Repeat</keyword>
<dbReference type="KEGG" id="foc:113210921"/>